<reference evidence="3" key="1">
    <citation type="submission" date="2014-01" db="EMBL/GenBank/DDBJ databases">
        <title>The Genome Sequence of Anopheles farauti FAR1 (V2).</title>
        <authorList>
            <consortium name="The Broad Institute Genomics Platform"/>
            <person name="Neafsey D.E."/>
            <person name="Besansky N."/>
            <person name="Howell P."/>
            <person name="Walton C."/>
            <person name="Young S.K."/>
            <person name="Zeng Q."/>
            <person name="Gargeya S."/>
            <person name="Fitzgerald M."/>
            <person name="Haas B."/>
            <person name="Abouelleil A."/>
            <person name="Allen A.W."/>
            <person name="Alvarado L."/>
            <person name="Arachchi H.M."/>
            <person name="Berlin A.M."/>
            <person name="Chapman S.B."/>
            <person name="Gainer-Dewar J."/>
            <person name="Goldberg J."/>
            <person name="Griggs A."/>
            <person name="Gujja S."/>
            <person name="Hansen M."/>
            <person name="Howarth C."/>
            <person name="Imamovic A."/>
            <person name="Ireland A."/>
            <person name="Larimer J."/>
            <person name="McCowan C."/>
            <person name="Murphy C."/>
            <person name="Pearson M."/>
            <person name="Poon T.W."/>
            <person name="Priest M."/>
            <person name="Roberts A."/>
            <person name="Saif S."/>
            <person name="Shea T."/>
            <person name="Sisk P."/>
            <person name="Sykes S."/>
            <person name="Wortman J."/>
            <person name="Nusbaum C."/>
            <person name="Birren B."/>
        </authorList>
    </citation>
    <scope>NUCLEOTIDE SEQUENCE [LARGE SCALE GENOMIC DNA]</scope>
    <source>
        <strain evidence="3">FAR1</strain>
    </source>
</reference>
<reference evidence="2" key="2">
    <citation type="submission" date="2020-05" db="UniProtKB">
        <authorList>
            <consortium name="EnsemblMetazoa"/>
        </authorList>
    </citation>
    <scope>IDENTIFICATION</scope>
    <source>
        <strain evidence="2">FAR1</strain>
    </source>
</reference>
<name>A0A182QKQ6_9DIPT</name>
<organism evidence="2 3">
    <name type="scientific">Anopheles farauti</name>
    <dbReference type="NCBI Taxonomy" id="69004"/>
    <lineage>
        <taxon>Eukaryota</taxon>
        <taxon>Metazoa</taxon>
        <taxon>Ecdysozoa</taxon>
        <taxon>Arthropoda</taxon>
        <taxon>Hexapoda</taxon>
        <taxon>Insecta</taxon>
        <taxon>Pterygota</taxon>
        <taxon>Neoptera</taxon>
        <taxon>Endopterygota</taxon>
        <taxon>Diptera</taxon>
        <taxon>Nematocera</taxon>
        <taxon>Culicoidea</taxon>
        <taxon>Culicidae</taxon>
        <taxon>Anophelinae</taxon>
        <taxon>Anopheles</taxon>
    </lineage>
</organism>
<keyword evidence="3" id="KW-1185">Reference proteome</keyword>
<keyword evidence="1" id="KW-0812">Transmembrane</keyword>
<protein>
    <submittedName>
        <fullName evidence="2">Uncharacterized protein</fullName>
    </submittedName>
</protein>
<dbReference type="EnsemblMetazoa" id="AFAF012188-RA">
    <property type="protein sequence ID" value="AFAF012188-PA"/>
    <property type="gene ID" value="AFAF012188"/>
</dbReference>
<dbReference type="VEuPathDB" id="VectorBase:AFAF012188"/>
<evidence type="ECO:0000256" key="1">
    <source>
        <dbReference type="SAM" id="Phobius"/>
    </source>
</evidence>
<keyword evidence="1" id="KW-1133">Transmembrane helix</keyword>
<accession>A0A182QKQ6</accession>
<feature type="transmembrane region" description="Helical" evidence="1">
    <location>
        <begin position="27"/>
        <end position="47"/>
    </location>
</feature>
<evidence type="ECO:0000313" key="2">
    <source>
        <dbReference type="EnsemblMetazoa" id="AFAF012188-PA"/>
    </source>
</evidence>
<dbReference type="AlphaFoldDB" id="A0A182QKQ6"/>
<evidence type="ECO:0000313" key="3">
    <source>
        <dbReference type="Proteomes" id="UP000075886"/>
    </source>
</evidence>
<keyword evidence="1" id="KW-0472">Membrane</keyword>
<dbReference type="Proteomes" id="UP000075886">
    <property type="component" value="Unassembled WGS sequence"/>
</dbReference>
<dbReference type="EMBL" id="AXCN02000823">
    <property type="status" value="NOT_ANNOTATED_CDS"/>
    <property type="molecule type" value="Genomic_DNA"/>
</dbReference>
<sequence length="132" mass="14837">MLLGVLSSFRAVLLLCATFLNRTGEETILLLSFTTGGLSFLLATLFLHSAVFDKMKIPLNDLNTVGAADVYRYDPSTNAIVEVLKHNRSQNFVNQSMLIGSVLTLGRLKKGKIEEFFLKWIFDLMKTCFKLK</sequence>
<proteinExistence type="predicted"/>